<dbReference type="Proteomes" id="UP001205105">
    <property type="component" value="Unassembled WGS sequence"/>
</dbReference>
<feature type="region of interest" description="Disordered" evidence="1">
    <location>
        <begin position="21"/>
        <end position="42"/>
    </location>
</feature>
<keyword evidence="3" id="KW-1185">Reference proteome</keyword>
<comment type="caution">
    <text evidence="2">The sequence shown here is derived from an EMBL/GenBank/DDBJ whole genome shotgun (WGS) entry which is preliminary data.</text>
</comment>
<proteinExistence type="predicted"/>
<sequence>MNRGRIADHIDLLNALDALSSGGQPTSARKSPTAAGGGVKPASQPASLAASLAYWRKTVPPMIGGGSLSWQAIPNAGVAAAIHTDAVRLARYYSQPSTVKLLKANPSVVPPLLKGPEGMTRGEACKQVLKMQLPGKVKYQLCDPTHPYVSAESLSTLEMDSFMDAQSAVAGKQMADWHKGIRPPSKLPGAGGRTRGPVSGNRPFVRGPRRSMQFTCSGFDNFLQILLGDGRDYFCESLDCEFQASCRPDDGRLVLHAGQRLLCVMVHPAGVGQYHSLCGKLRTVSRPRTWGQGCLGVLKMAADTVWYCLDNGCNPLNLADERIIANMAVSFATQFKFDVHFGLCIGIEGLEKILKKLGMSVCATATLTIYPYASQFQGTVGAGLLFAGFEIGGRIQLDDGAGNPMCAFTKQYYPSAYNRVLKCVDFCQWKPGNGAFEFGAWLNLLFFRKTWSIPIVQTPVPKCDK</sequence>
<evidence type="ECO:0000256" key="1">
    <source>
        <dbReference type="SAM" id="MobiDB-lite"/>
    </source>
</evidence>
<evidence type="ECO:0000313" key="3">
    <source>
        <dbReference type="Proteomes" id="UP001205105"/>
    </source>
</evidence>
<reference evidence="2" key="1">
    <citation type="submission" date="2020-11" db="EMBL/GenBank/DDBJ databases">
        <title>Chlorella ohadii genome sequencing and assembly.</title>
        <authorList>
            <person name="Murik O."/>
            <person name="Treves H."/>
            <person name="Kedem I."/>
            <person name="Shotland Y."/>
            <person name="Kaplan A."/>
        </authorList>
    </citation>
    <scope>NUCLEOTIDE SEQUENCE</scope>
    <source>
        <strain evidence="2">1</strain>
    </source>
</reference>
<feature type="region of interest" description="Disordered" evidence="1">
    <location>
        <begin position="180"/>
        <end position="204"/>
    </location>
</feature>
<protein>
    <submittedName>
        <fullName evidence="2">Uncharacterized protein</fullName>
    </submittedName>
</protein>
<organism evidence="2 3">
    <name type="scientific">Chlorella ohadii</name>
    <dbReference type="NCBI Taxonomy" id="2649997"/>
    <lineage>
        <taxon>Eukaryota</taxon>
        <taxon>Viridiplantae</taxon>
        <taxon>Chlorophyta</taxon>
        <taxon>core chlorophytes</taxon>
        <taxon>Trebouxiophyceae</taxon>
        <taxon>Chlorellales</taxon>
        <taxon>Chlorellaceae</taxon>
        <taxon>Chlorella clade</taxon>
        <taxon>Chlorella</taxon>
    </lineage>
</organism>
<feature type="compositionally biased region" description="Polar residues" evidence="1">
    <location>
        <begin position="21"/>
        <end position="30"/>
    </location>
</feature>
<name>A0AAD5H6M0_9CHLO</name>
<gene>
    <name evidence="2" type="ORF">COHA_005186</name>
</gene>
<dbReference type="EMBL" id="JADXDR010000067">
    <property type="protein sequence ID" value="KAI7841222.1"/>
    <property type="molecule type" value="Genomic_DNA"/>
</dbReference>
<evidence type="ECO:0000313" key="2">
    <source>
        <dbReference type="EMBL" id="KAI7841222.1"/>
    </source>
</evidence>
<accession>A0AAD5H6M0</accession>
<dbReference type="AlphaFoldDB" id="A0AAD5H6M0"/>